<accession>A0A9Q1KVV5</accession>
<evidence type="ECO:0000313" key="2">
    <source>
        <dbReference type="Proteomes" id="UP001153076"/>
    </source>
</evidence>
<dbReference type="PANTHER" id="PTHR33103">
    <property type="entry name" value="OS01G0153900 PROTEIN"/>
    <property type="match status" value="1"/>
</dbReference>
<comment type="caution">
    <text evidence="1">The sequence shown here is derived from an EMBL/GenBank/DDBJ whole genome shotgun (WGS) entry which is preliminary data.</text>
</comment>
<gene>
    <name evidence="1" type="ORF">Cgig2_002188</name>
</gene>
<evidence type="ECO:0000313" key="1">
    <source>
        <dbReference type="EMBL" id="KAJ8450503.1"/>
    </source>
</evidence>
<keyword evidence="2" id="KW-1185">Reference proteome</keyword>
<reference evidence="1" key="1">
    <citation type="submission" date="2022-04" db="EMBL/GenBank/DDBJ databases">
        <title>Carnegiea gigantea Genome sequencing and assembly v2.</title>
        <authorList>
            <person name="Copetti D."/>
            <person name="Sanderson M.J."/>
            <person name="Burquez A."/>
            <person name="Wojciechowski M.F."/>
        </authorList>
    </citation>
    <scope>NUCLEOTIDE SEQUENCE</scope>
    <source>
        <strain evidence="1">SGP5-SGP5p</strain>
        <tissue evidence="1">Aerial part</tissue>
    </source>
</reference>
<dbReference type="Proteomes" id="UP001153076">
    <property type="component" value="Unassembled WGS sequence"/>
</dbReference>
<dbReference type="Pfam" id="PF05056">
    <property type="entry name" value="DUF674"/>
    <property type="match status" value="1"/>
</dbReference>
<proteinExistence type="predicted"/>
<protein>
    <recommendedName>
        <fullName evidence="3">DUF674 domain-containing protein</fullName>
    </recommendedName>
</protein>
<dbReference type="PANTHER" id="PTHR33103:SF19">
    <property type="entry name" value="OS09G0544700 PROTEIN"/>
    <property type="match status" value="1"/>
</dbReference>
<sequence>MANQKLSLRLLVDTVANKVLFAEAGKDFVDFLFYMMLLPIGTVIELLKMKDGKVHVGGLSDLYKSIEAFSSDYIQPNVTKDTVLKPISSMLVAPPTTPVLKDALAVGTKRFYLCNSYPSSHHVSDAPGTPCPSCNSTLSREITYVAPKSSKGDTASSSGGYVKGVVTYMVMDNLEVKPMSAISVATLINKLHVKDVGSLVEKHVDVGFDEGMKILKVALESRAVLTTAFLENDCLP</sequence>
<organism evidence="1 2">
    <name type="scientific">Carnegiea gigantea</name>
    <dbReference type="NCBI Taxonomy" id="171969"/>
    <lineage>
        <taxon>Eukaryota</taxon>
        <taxon>Viridiplantae</taxon>
        <taxon>Streptophyta</taxon>
        <taxon>Embryophyta</taxon>
        <taxon>Tracheophyta</taxon>
        <taxon>Spermatophyta</taxon>
        <taxon>Magnoliopsida</taxon>
        <taxon>eudicotyledons</taxon>
        <taxon>Gunneridae</taxon>
        <taxon>Pentapetalae</taxon>
        <taxon>Caryophyllales</taxon>
        <taxon>Cactineae</taxon>
        <taxon>Cactaceae</taxon>
        <taxon>Cactoideae</taxon>
        <taxon>Echinocereeae</taxon>
        <taxon>Carnegiea</taxon>
    </lineage>
</organism>
<dbReference type="EMBL" id="JAKOGI010000015">
    <property type="protein sequence ID" value="KAJ8450503.1"/>
    <property type="molecule type" value="Genomic_DNA"/>
</dbReference>
<dbReference type="OrthoDB" id="2014278at2759"/>
<evidence type="ECO:0008006" key="3">
    <source>
        <dbReference type="Google" id="ProtNLM"/>
    </source>
</evidence>
<name>A0A9Q1KVV5_9CARY</name>
<dbReference type="InterPro" id="IPR007750">
    <property type="entry name" value="DUF674"/>
</dbReference>
<dbReference type="AlphaFoldDB" id="A0A9Q1KVV5"/>